<dbReference type="AlphaFoldDB" id="A0A9D9HGR9"/>
<evidence type="ECO:0000256" key="5">
    <source>
        <dbReference type="SAM" id="Phobius"/>
    </source>
</evidence>
<evidence type="ECO:0000313" key="8">
    <source>
        <dbReference type="Proteomes" id="UP000823616"/>
    </source>
</evidence>
<dbReference type="InterPro" id="IPR036034">
    <property type="entry name" value="PDZ_sf"/>
</dbReference>
<dbReference type="InterPro" id="IPR051201">
    <property type="entry name" value="Chloro_Bact_Ser_Proteases"/>
</dbReference>
<evidence type="ECO:0000313" key="7">
    <source>
        <dbReference type="EMBL" id="MBO8450374.1"/>
    </source>
</evidence>
<evidence type="ECO:0000259" key="6">
    <source>
        <dbReference type="SMART" id="SM00228"/>
    </source>
</evidence>
<dbReference type="InterPro" id="IPR001478">
    <property type="entry name" value="PDZ"/>
</dbReference>
<dbReference type="EMBL" id="JADIMS010000076">
    <property type="protein sequence ID" value="MBO8450374.1"/>
    <property type="molecule type" value="Genomic_DNA"/>
</dbReference>
<dbReference type="Proteomes" id="UP000823616">
    <property type="component" value="Unassembled WGS sequence"/>
</dbReference>
<proteinExistence type="inferred from homology"/>
<evidence type="ECO:0000256" key="4">
    <source>
        <dbReference type="ARBA" id="ARBA00022825"/>
    </source>
</evidence>
<organism evidence="7 8">
    <name type="scientific">Candidatus Avitreponema avistercoris</name>
    <dbReference type="NCBI Taxonomy" id="2840705"/>
    <lineage>
        <taxon>Bacteria</taxon>
        <taxon>Pseudomonadati</taxon>
        <taxon>Spirochaetota</taxon>
        <taxon>Spirochaetia</taxon>
        <taxon>Spirochaetales</taxon>
        <taxon>Candidatus Avitreponema</taxon>
    </lineage>
</organism>
<dbReference type="Pfam" id="PF13180">
    <property type="entry name" value="PDZ_2"/>
    <property type="match status" value="1"/>
</dbReference>
<keyword evidence="2" id="KW-0645">Protease</keyword>
<feature type="domain" description="PDZ" evidence="6">
    <location>
        <begin position="293"/>
        <end position="394"/>
    </location>
</feature>
<comment type="similarity">
    <text evidence="1">Belongs to the peptidase S1C family.</text>
</comment>
<keyword evidence="3" id="KW-0378">Hydrolase</keyword>
<feature type="transmembrane region" description="Helical" evidence="5">
    <location>
        <begin position="12"/>
        <end position="32"/>
    </location>
</feature>
<keyword evidence="4" id="KW-0720">Serine protease</keyword>
<reference evidence="7" key="1">
    <citation type="submission" date="2020-10" db="EMBL/GenBank/DDBJ databases">
        <authorList>
            <person name="Gilroy R."/>
        </authorList>
    </citation>
    <scope>NUCLEOTIDE SEQUENCE</scope>
    <source>
        <strain evidence="7">B3-4054</strain>
    </source>
</reference>
<keyword evidence="5" id="KW-0472">Membrane</keyword>
<dbReference type="GO" id="GO:0006508">
    <property type="term" value="P:proteolysis"/>
    <property type="evidence" value="ECO:0007669"/>
    <property type="project" value="UniProtKB-KW"/>
</dbReference>
<dbReference type="SUPFAM" id="SSF50494">
    <property type="entry name" value="Trypsin-like serine proteases"/>
    <property type="match status" value="1"/>
</dbReference>
<dbReference type="SMART" id="SM00228">
    <property type="entry name" value="PDZ"/>
    <property type="match status" value="1"/>
</dbReference>
<sequence>MRLYSGKQVAGILIFVCSVLFLVSFIAGQAGFSLGGQAAVPEEDAAVIPDSGVSAGAGSVPQLIEAVAGEVSYTQEELQNISVYEQANEAVVNITTETLGINWFLEPVPQEGGTGSGSIIDERGYVLTNRHVISDAVRINVSLSDGTQYEARVVGVDRENDIAVIRFDPPDGVRLRTIPFGDSASLKVGQKVLAIGNPFGLDRTLTTGIVSALGRPVRTESNTIIKDMIQTDTAINPGNSGGPLLDTQGRMIGINTMIYSTSGSSAGIGFAIPVNTARRVVAELIQYGEVRRGSIDAELIQLNASIARYANLPVSRGLLVSRVASGSNAERAGLRGGTSAVRYGSRRNSTVFYIGGDVITAIGGQRVDTLTDYYSALEDKKPGETVMVEILRGNNRLELELTLAERSRS</sequence>
<name>A0A9D9HGR9_9SPIR</name>
<dbReference type="PRINTS" id="PR00834">
    <property type="entry name" value="PROTEASES2C"/>
</dbReference>
<dbReference type="InterPro" id="IPR043504">
    <property type="entry name" value="Peptidase_S1_PA_chymotrypsin"/>
</dbReference>
<dbReference type="InterPro" id="IPR001940">
    <property type="entry name" value="Peptidase_S1C"/>
</dbReference>
<dbReference type="PANTHER" id="PTHR43343">
    <property type="entry name" value="PEPTIDASE S12"/>
    <property type="match status" value="1"/>
</dbReference>
<gene>
    <name evidence="7" type="ORF">IAA96_04630</name>
</gene>
<dbReference type="Gene3D" id="2.40.10.10">
    <property type="entry name" value="Trypsin-like serine proteases"/>
    <property type="match status" value="2"/>
</dbReference>
<dbReference type="InterPro" id="IPR009003">
    <property type="entry name" value="Peptidase_S1_PA"/>
</dbReference>
<keyword evidence="5" id="KW-0812">Transmembrane</keyword>
<comment type="caution">
    <text evidence="7">The sequence shown here is derived from an EMBL/GenBank/DDBJ whole genome shotgun (WGS) entry which is preliminary data.</text>
</comment>
<dbReference type="SUPFAM" id="SSF50156">
    <property type="entry name" value="PDZ domain-like"/>
    <property type="match status" value="1"/>
</dbReference>
<evidence type="ECO:0000256" key="1">
    <source>
        <dbReference type="ARBA" id="ARBA00010541"/>
    </source>
</evidence>
<protein>
    <submittedName>
        <fullName evidence="7">Trypsin-like peptidase domain-containing protein</fullName>
    </submittedName>
</protein>
<evidence type="ECO:0000256" key="2">
    <source>
        <dbReference type="ARBA" id="ARBA00022670"/>
    </source>
</evidence>
<reference evidence="7" key="2">
    <citation type="journal article" date="2021" name="PeerJ">
        <title>Extensive microbial diversity within the chicken gut microbiome revealed by metagenomics and culture.</title>
        <authorList>
            <person name="Gilroy R."/>
            <person name="Ravi A."/>
            <person name="Getino M."/>
            <person name="Pursley I."/>
            <person name="Horton D.L."/>
            <person name="Alikhan N.F."/>
            <person name="Baker D."/>
            <person name="Gharbi K."/>
            <person name="Hall N."/>
            <person name="Watson M."/>
            <person name="Adriaenssens E.M."/>
            <person name="Foster-Nyarko E."/>
            <person name="Jarju S."/>
            <person name="Secka A."/>
            <person name="Antonio M."/>
            <person name="Oren A."/>
            <person name="Chaudhuri R.R."/>
            <person name="La Ragione R."/>
            <person name="Hildebrand F."/>
            <person name="Pallen M.J."/>
        </authorList>
    </citation>
    <scope>NUCLEOTIDE SEQUENCE</scope>
    <source>
        <strain evidence="7">B3-4054</strain>
    </source>
</reference>
<dbReference type="Pfam" id="PF13365">
    <property type="entry name" value="Trypsin_2"/>
    <property type="match status" value="1"/>
</dbReference>
<dbReference type="PANTHER" id="PTHR43343:SF3">
    <property type="entry name" value="PROTEASE DO-LIKE 8, CHLOROPLASTIC"/>
    <property type="match status" value="1"/>
</dbReference>
<accession>A0A9D9HGR9</accession>
<dbReference type="GO" id="GO:0004252">
    <property type="term" value="F:serine-type endopeptidase activity"/>
    <property type="evidence" value="ECO:0007669"/>
    <property type="project" value="InterPro"/>
</dbReference>
<dbReference type="Gene3D" id="2.30.42.10">
    <property type="match status" value="1"/>
</dbReference>
<keyword evidence="5" id="KW-1133">Transmembrane helix</keyword>
<evidence type="ECO:0000256" key="3">
    <source>
        <dbReference type="ARBA" id="ARBA00022801"/>
    </source>
</evidence>
<dbReference type="FunFam" id="2.40.10.10:FF:000001">
    <property type="entry name" value="Periplasmic serine protease DegS"/>
    <property type="match status" value="1"/>
</dbReference>